<organism evidence="1 2">
    <name type="scientific">Bacillus cereus</name>
    <dbReference type="NCBI Taxonomy" id="1396"/>
    <lineage>
        <taxon>Bacteria</taxon>
        <taxon>Bacillati</taxon>
        <taxon>Bacillota</taxon>
        <taxon>Bacilli</taxon>
        <taxon>Bacillales</taxon>
        <taxon>Bacillaceae</taxon>
        <taxon>Bacillus</taxon>
        <taxon>Bacillus cereus group</taxon>
    </lineage>
</organism>
<dbReference type="Proteomes" id="UP000226257">
    <property type="component" value="Unassembled WGS sequence"/>
</dbReference>
<evidence type="ECO:0000313" key="2">
    <source>
        <dbReference type="Proteomes" id="UP000226257"/>
    </source>
</evidence>
<protein>
    <submittedName>
        <fullName evidence="1">Uncharacterized protein</fullName>
    </submittedName>
</protein>
<dbReference type="Gene3D" id="3.40.50.450">
    <property type="match status" value="1"/>
</dbReference>
<dbReference type="EMBL" id="NVDQ01000039">
    <property type="protein sequence ID" value="PFV02783.1"/>
    <property type="molecule type" value="Genomic_DNA"/>
</dbReference>
<comment type="caution">
    <text evidence="1">The sequence shown here is derived from an EMBL/GenBank/DDBJ whole genome shotgun (WGS) entry which is preliminary data.</text>
</comment>
<sequence length="295" mass="34867">MLQLKEKLLRYSENKELLQMFYNGVENELEILNIHLKSIEADILAGLYVPDDKTIEEALEDHRFESDRSTFDEVLPLINGLNIHIDKIPSYPYKIYDRDGEYEATEYLYDYQDVLQLVKELDHFTYFVTMVYIAQNMENYEVWSGIALRVKKVLRQLNIKIPNYGKRVFVAMSFNDELKELRKQLCEGIEANGFKPVIIDSKEHNNQIVPEIFYEIERAEFVIADLTHHKAGVYYEAGYAKGIGKQVIFTCRKDEFEKRHFDVAQTNTIVWESEYELNRKLSSRVEAMYLLEEVR</sequence>
<dbReference type="RefSeq" id="WP_098179657.1">
    <property type="nucleotide sequence ID" value="NZ_NVDQ01000039.1"/>
</dbReference>
<proteinExistence type="predicted"/>
<name>A0A9X7B7L2_BACCE</name>
<dbReference type="SUPFAM" id="SSF52309">
    <property type="entry name" value="N-(deoxy)ribosyltransferase-like"/>
    <property type="match status" value="1"/>
</dbReference>
<gene>
    <name evidence="1" type="ORF">COK98_26215</name>
</gene>
<evidence type="ECO:0000313" key="1">
    <source>
        <dbReference type="EMBL" id="PFV02783.1"/>
    </source>
</evidence>
<dbReference type="AlphaFoldDB" id="A0A9X7B7L2"/>
<accession>A0A9X7B7L2</accession>
<reference evidence="1 2" key="1">
    <citation type="submission" date="2017-09" db="EMBL/GenBank/DDBJ databases">
        <title>Large-scale bioinformatics analysis of Bacillus genomes uncovers conserved roles of natural products in bacterial physiology.</title>
        <authorList>
            <consortium name="Agbiome Team Llc"/>
            <person name="Bleich R.M."/>
            <person name="Grubbs K.J."/>
            <person name="Santa Maria K.C."/>
            <person name="Allen S.E."/>
            <person name="Farag S."/>
            <person name="Shank E.A."/>
            <person name="Bowers A."/>
        </authorList>
    </citation>
    <scope>NUCLEOTIDE SEQUENCE [LARGE SCALE GENOMIC DNA]</scope>
    <source>
        <strain evidence="1 2">AFS060282</strain>
    </source>
</reference>